<dbReference type="PANTHER" id="PTHR31669:SF299">
    <property type="entry name" value="PROTEIN FAR1-RELATED SEQUENCE"/>
    <property type="match status" value="1"/>
</dbReference>
<accession>A0AAN8TGT6</accession>
<gene>
    <name evidence="2" type="ORF">RDI58_017828</name>
</gene>
<comment type="similarity">
    <text evidence="1">Belongs to the FHY3/FAR1 family.</text>
</comment>
<evidence type="ECO:0000313" key="3">
    <source>
        <dbReference type="Proteomes" id="UP001371456"/>
    </source>
</evidence>
<organism evidence="2 3">
    <name type="scientific">Solanum bulbocastanum</name>
    <name type="common">Wild potato</name>
    <dbReference type="NCBI Taxonomy" id="147425"/>
    <lineage>
        <taxon>Eukaryota</taxon>
        <taxon>Viridiplantae</taxon>
        <taxon>Streptophyta</taxon>
        <taxon>Embryophyta</taxon>
        <taxon>Tracheophyta</taxon>
        <taxon>Spermatophyta</taxon>
        <taxon>Magnoliopsida</taxon>
        <taxon>eudicotyledons</taxon>
        <taxon>Gunneridae</taxon>
        <taxon>Pentapetalae</taxon>
        <taxon>asterids</taxon>
        <taxon>lamiids</taxon>
        <taxon>Solanales</taxon>
        <taxon>Solanaceae</taxon>
        <taxon>Solanoideae</taxon>
        <taxon>Solaneae</taxon>
        <taxon>Solanum</taxon>
    </lineage>
</organism>
<keyword evidence="1" id="KW-0539">Nucleus</keyword>
<dbReference type="EMBL" id="JBANQN010000007">
    <property type="protein sequence ID" value="KAK6784373.1"/>
    <property type="molecule type" value="Genomic_DNA"/>
</dbReference>
<comment type="function">
    <text evidence="1">Putative transcription activator involved in regulating light control of development.</text>
</comment>
<sequence>MEIGSSESQSECNLSIKLGMEFDSDEHAYDYYNEYASTIGFSIRKEYANKNKAQGIMSADKPQTFFTDQDPAISLVMPQTYHHLCVWHLKKNVFKHVSHIFRDNASFSKDFSKLLYDYEYEEDFLSAWQEMLDKYNLADNSWLKTTFAIREKWSMTYGRNTFSAGM</sequence>
<comment type="caution">
    <text evidence="2">The sequence shown here is derived from an EMBL/GenBank/DDBJ whole genome shotgun (WGS) entry which is preliminary data.</text>
</comment>
<evidence type="ECO:0000256" key="1">
    <source>
        <dbReference type="RuleBase" id="RU367018"/>
    </source>
</evidence>
<keyword evidence="3" id="KW-1185">Reference proteome</keyword>
<dbReference type="PANTHER" id="PTHR31669">
    <property type="entry name" value="PROTEIN FAR1-RELATED SEQUENCE 10-RELATED"/>
    <property type="match status" value="1"/>
</dbReference>
<dbReference type="GO" id="GO:0005634">
    <property type="term" value="C:nucleus"/>
    <property type="evidence" value="ECO:0007669"/>
    <property type="project" value="UniProtKB-SubCell"/>
</dbReference>
<keyword evidence="1" id="KW-0862">Zinc</keyword>
<reference evidence="2 3" key="1">
    <citation type="submission" date="2024-02" db="EMBL/GenBank/DDBJ databases">
        <title>de novo genome assembly of Solanum bulbocastanum strain 11H21.</title>
        <authorList>
            <person name="Hosaka A.J."/>
        </authorList>
    </citation>
    <scope>NUCLEOTIDE SEQUENCE [LARGE SCALE GENOMIC DNA]</scope>
    <source>
        <tissue evidence="2">Young leaves</tissue>
    </source>
</reference>
<dbReference type="GO" id="GO:0006355">
    <property type="term" value="P:regulation of DNA-templated transcription"/>
    <property type="evidence" value="ECO:0007669"/>
    <property type="project" value="UniProtKB-UniRule"/>
</dbReference>
<dbReference type="InterPro" id="IPR031052">
    <property type="entry name" value="FHY3/FAR1"/>
</dbReference>
<keyword evidence="1" id="KW-0479">Metal-binding</keyword>
<keyword evidence="1" id="KW-0863">Zinc-finger</keyword>
<dbReference type="AlphaFoldDB" id="A0AAN8TGT6"/>
<dbReference type="Proteomes" id="UP001371456">
    <property type="component" value="Unassembled WGS sequence"/>
</dbReference>
<dbReference type="GO" id="GO:0008270">
    <property type="term" value="F:zinc ion binding"/>
    <property type="evidence" value="ECO:0007669"/>
    <property type="project" value="UniProtKB-UniRule"/>
</dbReference>
<proteinExistence type="inferred from homology"/>
<evidence type="ECO:0000313" key="2">
    <source>
        <dbReference type="EMBL" id="KAK6784373.1"/>
    </source>
</evidence>
<name>A0AAN8TGT6_SOLBU</name>
<comment type="subcellular location">
    <subcellularLocation>
        <location evidence="1">Nucleus</location>
    </subcellularLocation>
</comment>
<protein>
    <recommendedName>
        <fullName evidence="1">Protein FAR1-RELATED SEQUENCE</fullName>
    </recommendedName>
</protein>